<dbReference type="Proteomes" id="UP001356427">
    <property type="component" value="Unassembled WGS sequence"/>
</dbReference>
<proteinExistence type="predicted"/>
<evidence type="ECO:0000313" key="1">
    <source>
        <dbReference type="EMBL" id="KAK6312064.1"/>
    </source>
</evidence>
<gene>
    <name evidence="1" type="ORF">J4Q44_G00177280</name>
</gene>
<evidence type="ECO:0000313" key="2">
    <source>
        <dbReference type="Proteomes" id="UP001356427"/>
    </source>
</evidence>
<comment type="caution">
    <text evidence="1">The sequence shown here is derived from an EMBL/GenBank/DDBJ whole genome shotgun (WGS) entry which is preliminary data.</text>
</comment>
<dbReference type="AlphaFoldDB" id="A0AAN8QQ26"/>
<dbReference type="EMBL" id="JAGTTL010000015">
    <property type="protein sequence ID" value="KAK6312064.1"/>
    <property type="molecule type" value="Genomic_DNA"/>
</dbReference>
<protein>
    <submittedName>
        <fullName evidence="1">Uncharacterized protein</fullName>
    </submittedName>
</protein>
<sequence length="148" mass="16709">MATKHLRCVTQGEQVFVCCWLHPRCNVNTASHDNRSRKRRAFGARSILAALSWRSTGCWSSPSWKQVASPCKRMSGTLSRTPMMASKWRSGPGIAHLVSSCRSQFPPSSNPQVTLSLGTFTFASWRSTYFYCHRPGWITLVQGMHKRC</sequence>
<name>A0AAN8QQ26_9TELE</name>
<keyword evidence="2" id="KW-1185">Reference proteome</keyword>
<reference evidence="1 2" key="1">
    <citation type="submission" date="2021-04" db="EMBL/GenBank/DDBJ databases">
        <authorList>
            <person name="De Guttry C."/>
            <person name="Zahm M."/>
            <person name="Klopp C."/>
            <person name="Cabau C."/>
            <person name="Louis A."/>
            <person name="Berthelot C."/>
            <person name="Parey E."/>
            <person name="Roest Crollius H."/>
            <person name="Montfort J."/>
            <person name="Robinson-Rechavi M."/>
            <person name="Bucao C."/>
            <person name="Bouchez O."/>
            <person name="Gislard M."/>
            <person name="Lluch J."/>
            <person name="Milhes M."/>
            <person name="Lampietro C."/>
            <person name="Lopez Roques C."/>
            <person name="Donnadieu C."/>
            <person name="Braasch I."/>
            <person name="Desvignes T."/>
            <person name="Postlethwait J."/>
            <person name="Bobe J."/>
            <person name="Wedekind C."/>
            <person name="Guiguen Y."/>
        </authorList>
    </citation>
    <scope>NUCLEOTIDE SEQUENCE [LARGE SCALE GENOMIC DNA]</scope>
    <source>
        <strain evidence="1">Cs_M1</strain>
        <tissue evidence="1">Blood</tissue>
    </source>
</reference>
<organism evidence="1 2">
    <name type="scientific">Coregonus suidteri</name>
    <dbReference type="NCBI Taxonomy" id="861788"/>
    <lineage>
        <taxon>Eukaryota</taxon>
        <taxon>Metazoa</taxon>
        <taxon>Chordata</taxon>
        <taxon>Craniata</taxon>
        <taxon>Vertebrata</taxon>
        <taxon>Euteleostomi</taxon>
        <taxon>Actinopterygii</taxon>
        <taxon>Neopterygii</taxon>
        <taxon>Teleostei</taxon>
        <taxon>Protacanthopterygii</taxon>
        <taxon>Salmoniformes</taxon>
        <taxon>Salmonidae</taxon>
        <taxon>Coregoninae</taxon>
        <taxon>Coregonus</taxon>
    </lineage>
</organism>
<accession>A0AAN8QQ26</accession>